<sequence>MDPIRTLVLWCPDWPVAAAFTDHRDAGVELAEHRPVAVVDAGTVIACSQLARAEGVRRGQRRRDAQACCPELIVVPHDPVRDVRVFEPVADAVAELAAGVEVVRPGVVALAARGPAGYFGGAAAAAERLVDHVATTCEVDAQVGIADGVFAATLAARAGVLVEPGDTPAFLAGLDVRVLARPELVGLLRRLGIRTLGAFAALPAGDVLARFGFDAAVAHRLAAGREQRLLAPRSVPPELSVREEFDDPVARVDTAAFLARSLAERLHERLAAHGLGATRLTITAGTGNGERWERTWRSDGLLGPAEIADRVRWQLEGWLTRPGRPTAGVTMLCLAPDGLVEHAGFQRRLWGEPGDEGADARRSVTHVQGLLGPAGVLAPVLGGGRSPTELPRQVPFGDERVPALPPAPWPGRLPTPAPADVAAAGATVLAADGVPIGVTGRHQITASPATVTVGTGAPAAVLSWAGPWPAEERWWLPGEARRLARIQVSLADGRALLLALAGGQWRVEASYD</sequence>
<gene>
    <name evidence="5" type="ORF">Athai_24340</name>
</gene>
<comment type="similarity">
    <text evidence="1">Belongs to the DNA polymerase type-Y family.</text>
</comment>
<keyword evidence="6" id="KW-1185">Reference proteome</keyword>
<dbReference type="InterPro" id="IPR050356">
    <property type="entry name" value="SulA_CellDiv_inhibitor"/>
</dbReference>
<dbReference type="EMBL" id="AP023355">
    <property type="protein sequence ID" value="BCJ34931.1"/>
    <property type="molecule type" value="Genomic_DNA"/>
</dbReference>
<dbReference type="AlphaFoldDB" id="A0A7R7DNP7"/>
<dbReference type="SUPFAM" id="SSF56672">
    <property type="entry name" value="DNA/RNA polymerases"/>
    <property type="match status" value="1"/>
</dbReference>
<protein>
    <submittedName>
        <fullName evidence="5">DNA polymerase</fullName>
    </submittedName>
</protein>
<feature type="domain" description="UmuC" evidence="4">
    <location>
        <begin position="33"/>
        <end position="158"/>
    </location>
</feature>
<dbReference type="PANTHER" id="PTHR35369">
    <property type="entry name" value="BLR3025 PROTEIN-RELATED"/>
    <property type="match status" value="1"/>
</dbReference>
<organism evidence="5 6">
    <name type="scientific">Actinocatenispora thailandica</name>
    <dbReference type="NCBI Taxonomy" id="227318"/>
    <lineage>
        <taxon>Bacteria</taxon>
        <taxon>Bacillati</taxon>
        <taxon>Actinomycetota</taxon>
        <taxon>Actinomycetes</taxon>
        <taxon>Micromonosporales</taxon>
        <taxon>Micromonosporaceae</taxon>
        <taxon>Actinocatenispora</taxon>
    </lineage>
</organism>
<name>A0A7R7DNP7_9ACTN</name>
<dbReference type="PANTHER" id="PTHR35369:SF2">
    <property type="entry name" value="BLR3025 PROTEIN"/>
    <property type="match status" value="1"/>
</dbReference>
<dbReference type="InterPro" id="IPR043502">
    <property type="entry name" value="DNA/RNA_pol_sf"/>
</dbReference>
<accession>A0A7R7DNP7</accession>
<dbReference type="GO" id="GO:0006281">
    <property type="term" value="P:DNA repair"/>
    <property type="evidence" value="ECO:0007669"/>
    <property type="project" value="InterPro"/>
</dbReference>
<evidence type="ECO:0000256" key="3">
    <source>
        <dbReference type="ARBA" id="ARBA00025589"/>
    </source>
</evidence>
<dbReference type="CDD" id="cd03468">
    <property type="entry name" value="PolY_like"/>
    <property type="match status" value="1"/>
</dbReference>
<dbReference type="PROSITE" id="PS50173">
    <property type="entry name" value="UMUC"/>
    <property type="match status" value="1"/>
</dbReference>
<dbReference type="RefSeq" id="WP_203961585.1">
    <property type="nucleotide sequence ID" value="NZ_AP023355.1"/>
</dbReference>
<evidence type="ECO:0000256" key="1">
    <source>
        <dbReference type="ARBA" id="ARBA00010945"/>
    </source>
</evidence>
<keyword evidence="2" id="KW-0227">DNA damage</keyword>
<dbReference type="InterPro" id="IPR001126">
    <property type="entry name" value="UmuC"/>
</dbReference>
<dbReference type="Proteomes" id="UP000611640">
    <property type="component" value="Chromosome"/>
</dbReference>
<proteinExistence type="inferred from homology"/>
<dbReference type="InterPro" id="IPR043128">
    <property type="entry name" value="Rev_trsase/Diguanyl_cyclase"/>
</dbReference>
<dbReference type="Gene3D" id="3.40.1170.60">
    <property type="match status" value="1"/>
</dbReference>
<evidence type="ECO:0000313" key="5">
    <source>
        <dbReference type="EMBL" id="BCJ34931.1"/>
    </source>
</evidence>
<evidence type="ECO:0000313" key="6">
    <source>
        <dbReference type="Proteomes" id="UP000611640"/>
    </source>
</evidence>
<dbReference type="Gene3D" id="3.30.70.270">
    <property type="match status" value="1"/>
</dbReference>
<dbReference type="KEGG" id="atl:Athai_24340"/>
<evidence type="ECO:0000256" key="2">
    <source>
        <dbReference type="ARBA" id="ARBA00022763"/>
    </source>
</evidence>
<dbReference type="Pfam" id="PF00817">
    <property type="entry name" value="IMS"/>
    <property type="match status" value="1"/>
</dbReference>
<reference evidence="5 6" key="1">
    <citation type="submission" date="2020-08" db="EMBL/GenBank/DDBJ databases">
        <title>Whole genome shotgun sequence of Actinocatenispora thailandica NBRC 105041.</title>
        <authorList>
            <person name="Komaki H."/>
            <person name="Tamura T."/>
        </authorList>
    </citation>
    <scope>NUCLEOTIDE SEQUENCE [LARGE SCALE GENOMIC DNA]</scope>
    <source>
        <strain evidence="5 6">NBRC 105041</strain>
    </source>
</reference>
<evidence type="ECO:0000259" key="4">
    <source>
        <dbReference type="PROSITE" id="PS50173"/>
    </source>
</evidence>
<comment type="function">
    <text evidence="3">Poorly processive, error-prone DNA polymerase involved in untargeted mutagenesis. Copies undamaged DNA at stalled replication forks, which arise in vivo from mismatched or misaligned primer ends. These misaligned primers can be extended by PolIV. Exhibits no 3'-5' exonuclease (proofreading) activity. May be involved in translesional synthesis, in conjunction with the beta clamp from PolIII.</text>
</comment>